<dbReference type="RefSeq" id="XP_007367837.1">
    <property type="nucleotide sequence ID" value="XM_007367775.1"/>
</dbReference>
<evidence type="ECO:0000313" key="2">
    <source>
        <dbReference type="Proteomes" id="UP000053319"/>
    </source>
</evidence>
<dbReference type="EMBL" id="JH719424">
    <property type="protein sequence ID" value="EJF59458.1"/>
    <property type="molecule type" value="Genomic_DNA"/>
</dbReference>
<dbReference type="AlphaFoldDB" id="R7SU61"/>
<reference evidence="1 2" key="1">
    <citation type="journal article" date="2012" name="Science">
        <title>The Paleozoic origin of enzymatic lignin decomposition reconstructed from 31 fungal genomes.</title>
        <authorList>
            <person name="Floudas D."/>
            <person name="Binder M."/>
            <person name="Riley R."/>
            <person name="Barry K."/>
            <person name="Blanchette R.A."/>
            <person name="Henrissat B."/>
            <person name="Martinez A.T."/>
            <person name="Otillar R."/>
            <person name="Spatafora J.W."/>
            <person name="Yadav J.S."/>
            <person name="Aerts A."/>
            <person name="Benoit I."/>
            <person name="Boyd A."/>
            <person name="Carlson A."/>
            <person name="Copeland A."/>
            <person name="Coutinho P.M."/>
            <person name="de Vries R.P."/>
            <person name="Ferreira P."/>
            <person name="Findley K."/>
            <person name="Foster B."/>
            <person name="Gaskell J."/>
            <person name="Glotzer D."/>
            <person name="Gorecki P."/>
            <person name="Heitman J."/>
            <person name="Hesse C."/>
            <person name="Hori C."/>
            <person name="Igarashi K."/>
            <person name="Jurgens J.A."/>
            <person name="Kallen N."/>
            <person name="Kersten P."/>
            <person name="Kohler A."/>
            <person name="Kuees U."/>
            <person name="Kumar T.K.A."/>
            <person name="Kuo A."/>
            <person name="LaButti K."/>
            <person name="Larrondo L.F."/>
            <person name="Lindquist E."/>
            <person name="Ling A."/>
            <person name="Lombard V."/>
            <person name="Lucas S."/>
            <person name="Lundell T."/>
            <person name="Martin R."/>
            <person name="McLaughlin D.J."/>
            <person name="Morgenstern I."/>
            <person name="Morin E."/>
            <person name="Murat C."/>
            <person name="Nagy L.G."/>
            <person name="Nolan M."/>
            <person name="Ohm R.A."/>
            <person name="Patyshakuliyeva A."/>
            <person name="Rokas A."/>
            <person name="Ruiz-Duenas F.J."/>
            <person name="Sabat G."/>
            <person name="Salamov A."/>
            <person name="Samejima M."/>
            <person name="Schmutz J."/>
            <person name="Slot J.C."/>
            <person name="St John F."/>
            <person name="Stenlid J."/>
            <person name="Sun H."/>
            <person name="Sun S."/>
            <person name="Syed K."/>
            <person name="Tsang A."/>
            <person name="Wiebenga A."/>
            <person name="Young D."/>
            <person name="Pisabarro A."/>
            <person name="Eastwood D.C."/>
            <person name="Martin F."/>
            <person name="Cullen D."/>
            <person name="Grigoriev I.V."/>
            <person name="Hibbett D.S."/>
        </authorList>
    </citation>
    <scope>NUCLEOTIDE SEQUENCE [LARGE SCALE GENOMIC DNA]</scope>
    <source>
        <strain evidence="1 2">LYAD-421 SS1</strain>
    </source>
</reference>
<organism evidence="1 2">
    <name type="scientific">Dichomitus squalens (strain LYAD-421)</name>
    <name type="common">Western red white-rot fungus</name>
    <dbReference type="NCBI Taxonomy" id="732165"/>
    <lineage>
        <taxon>Eukaryota</taxon>
        <taxon>Fungi</taxon>
        <taxon>Dikarya</taxon>
        <taxon>Basidiomycota</taxon>
        <taxon>Agaricomycotina</taxon>
        <taxon>Agaricomycetes</taxon>
        <taxon>Polyporales</taxon>
        <taxon>Polyporaceae</taxon>
        <taxon>Dichomitus</taxon>
    </lineage>
</organism>
<protein>
    <submittedName>
        <fullName evidence="1">Uncharacterized protein</fullName>
    </submittedName>
</protein>
<sequence length="115" mass="12499">MRLSQVSGTLLVSDVCTSGDPAYVFAPLRMGRVRAQLRVRRAEVCRCAGREMLRPGPDVRCRLLLAGAACGGVSGDRDFAFVCVPPSETCALGMRSSMRQREFQICRASNPSMNS</sequence>
<evidence type="ECO:0000313" key="1">
    <source>
        <dbReference type="EMBL" id="EJF59458.1"/>
    </source>
</evidence>
<accession>R7SU61</accession>
<gene>
    <name evidence="1" type="ORF">DICSQDRAFT_156293</name>
</gene>
<name>R7SU61_DICSQ</name>
<proteinExistence type="predicted"/>
<dbReference type="KEGG" id="dsq:DICSQDRAFT_156293"/>
<dbReference type="HOGENOM" id="CLU_2108941_0_0_1"/>
<dbReference type="GeneID" id="18837605"/>
<dbReference type="Proteomes" id="UP000053319">
    <property type="component" value="Unassembled WGS sequence"/>
</dbReference>